<evidence type="ECO:0000256" key="1">
    <source>
        <dbReference type="ARBA" id="ARBA00022991"/>
    </source>
</evidence>
<dbReference type="GO" id="GO:0009881">
    <property type="term" value="F:photoreceptor activity"/>
    <property type="evidence" value="ECO:0007669"/>
    <property type="project" value="InterPro"/>
</dbReference>
<dbReference type="PIRSF" id="PIRSF000087">
    <property type="entry name" value="PYP"/>
    <property type="match status" value="1"/>
</dbReference>
<sequence>MTGGDERLLRLADLPYEQFDGLPLGAIVVEGDGTIVAYNDYESRMAHRAREQVIGRNFFHDVAPCTAVQEFEGRFHTFFAGRDKERISESFAYLFPFPHGTVHVEITFVRLATEKRVLIAVERVVR</sequence>
<dbReference type="AlphaFoldDB" id="A0AAN1XRS5"/>
<evidence type="ECO:0000256" key="2">
    <source>
        <dbReference type="ARBA" id="ARBA00023170"/>
    </source>
</evidence>
<dbReference type="GO" id="GO:0007602">
    <property type="term" value="P:phototransduction"/>
    <property type="evidence" value="ECO:0007669"/>
    <property type="project" value="InterPro"/>
</dbReference>
<dbReference type="InterPro" id="IPR013656">
    <property type="entry name" value="PAS_4"/>
</dbReference>
<protein>
    <recommendedName>
        <fullName evidence="3">PAS fold-4 domain-containing protein</fullName>
    </recommendedName>
</protein>
<dbReference type="KEGG" id="vab:WPS_00630"/>
<dbReference type="InterPro" id="IPR035965">
    <property type="entry name" value="PAS-like_dom_sf"/>
</dbReference>
<reference evidence="4 5" key="1">
    <citation type="journal article" date="2022" name="ISME Commun">
        <title>Vulcanimicrobium alpinus gen. nov. sp. nov., the first cultivated representative of the candidate phylum 'Eremiobacterota', is a metabolically versatile aerobic anoxygenic phototroph.</title>
        <authorList>
            <person name="Yabe S."/>
            <person name="Muto K."/>
            <person name="Abe K."/>
            <person name="Yokota A."/>
            <person name="Staudigel H."/>
            <person name="Tebo B.M."/>
        </authorList>
    </citation>
    <scope>NUCLEOTIDE SEQUENCE [LARGE SCALE GENOMIC DNA]</scope>
    <source>
        <strain evidence="4 5">WC8-2</strain>
    </source>
</reference>
<dbReference type="SUPFAM" id="SSF55785">
    <property type="entry name" value="PYP-like sensor domain (PAS domain)"/>
    <property type="match status" value="1"/>
</dbReference>
<dbReference type="EMBL" id="AP025523">
    <property type="protein sequence ID" value="BDE04787.1"/>
    <property type="molecule type" value="Genomic_DNA"/>
</dbReference>
<evidence type="ECO:0000259" key="3">
    <source>
        <dbReference type="Pfam" id="PF08448"/>
    </source>
</evidence>
<keyword evidence="2" id="KW-0675">Receptor</keyword>
<dbReference type="Proteomes" id="UP001317532">
    <property type="component" value="Chromosome"/>
</dbReference>
<dbReference type="Pfam" id="PF08448">
    <property type="entry name" value="PAS_4"/>
    <property type="match status" value="1"/>
</dbReference>
<organism evidence="4 5">
    <name type="scientific">Vulcanimicrobium alpinum</name>
    <dbReference type="NCBI Taxonomy" id="3016050"/>
    <lineage>
        <taxon>Bacteria</taxon>
        <taxon>Bacillati</taxon>
        <taxon>Vulcanimicrobiota</taxon>
        <taxon>Vulcanimicrobiia</taxon>
        <taxon>Vulcanimicrobiales</taxon>
        <taxon>Vulcanimicrobiaceae</taxon>
        <taxon>Vulcanimicrobium</taxon>
    </lineage>
</organism>
<accession>A0AAN1XRS5</accession>
<gene>
    <name evidence="4" type="ORF">WPS_00630</name>
</gene>
<dbReference type="RefSeq" id="WP_317995876.1">
    <property type="nucleotide sequence ID" value="NZ_AP025523.1"/>
</dbReference>
<evidence type="ECO:0000313" key="4">
    <source>
        <dbReference type="EMBL" id="BDE04787.1"/>
    </source>
</evidence>
<evidence type="ECO:0000313" key="5">
    <source>
        <dbReference type="Proteomes" id="UP001317532"/>
    </source>
</evidence>
<feature type="domain" description="PAS fold-4" evidence="3">
    <location>
        <begin position="19"/>
        <end position="115"/>
    </location>
</feature>
<name>A0AAN1XRS5_UNVUL</name>
<dbReference type="Gene3D" id="3.30.450.20">
    <property type="entry name" value="PAS domain"/>
    <property type="match status" value="1"/>
</dbReference>
<keyword evidence="5" id="KW-1185">Reference proteome</keyword>
<dbReference type="InterPro" id="IPR012130">
    <property type="entry name" value="PYP"/>
</dbReference>
<proteinExistence type="predicted"/>
<keyword evidence="1" id="KW-0157">Chromophore</keyword>